<dbReference type="AlphaFoldDB" id="A0A975TXK3"/>
<evidence type="ECO:0000313" key="5">
    <source>
        <dbReference type="EMBL" id="QXL88591.1"/>
    </source>
</evidence>
<evidence type="ECO:0000256" key="1">
    <source>
        <dbReference type="ARBA" id="ARBA00023015"/>
    </source>
</evidence>
<evidence type="ECO:0000256" key="3">
    <source>
        <dbReference type="ARBA" id="ARBA00023163"/>
    </source>
</evidence>
<evidence type="ECO:0000259" key="4">
    <source>
        <dbReference type="PROSITE" id="PS01124"/>
    </source>
</evidence>
<dbReference type="PROSITE" id="PS01124">
    <property type="entry name" value="HTH_ARAC_FAMILY_2"/>
    <property type="match status" value="1"/>
</dbReference>
<dbReference type="Gene3D" id="1.10.10.60">
    <property type="entry name" value="Homeodomain-like"/>
    <property type="match status" value="1"/>
</dbReference>
<reference evidence="5 6" key="1">
    <citation type="submission" date="2021-07" db="EMBL/GenBank/DDBJ databases">
        <title>Karlodiniumbacter phycospheric gen. nov., sp. nov., a phycosphere bacterium isolated from karlodinium veneficum.</title>
        <authorList>
            <person name="Peng Y."/>
            <person name="Jiang L."/>
            <person name="Lee J."/>
        </authorList>
    </citation>
    <scope>NUCLEOTIDE SEQUENCE</scope>
    <source>
        <strain evidence="5 6">N5</strain>
    </source>
</reference>
<gene>
    <name evidence="5" type="ORF">KUL25_03460</name>
</gene>
<dbReference type="EMBL" id="JAIMBW010000001">
    <property type="protein sequence ID" value="MBY4891817.1"/>
    <property type="molecule type" value="Genomic_DNA"/>
</dbReference>
<feature type="domain" description="HTH araC/xylS-type" evidence="4">
    <location>
        <begin position="142"/>
        <end position="240"/>
    </location>
</feature>
<sequence>MVSSGAITRLEADREETVAAPAIIWGPKDANTRIRAHAGSNGAIMTLGEATLSNAIGHKPEVAALRLMSARDFTLDLSMKSDIEQSLAACFSAILRELDAVETGMDTVIEAQIRILMVSLWRVGTADVTPAADHRDVDLTLETFRHLVESHLCDRWPVQRFAQELGMSSDRLHDICTRKLGIPPQRLVLDRLTVEAQALLQRSHLTLDQIADYLGFRSTPQFSAFFKTHTGFPPGAFRKAIRRRDNVAELLQSRTYADWP</sequence>
<dbReference type="PANTHER" id="PTHR43280">
    <property type="entry name" value="ARAC-FAMILY TRANSCRIPTIONAL REGULATOR"/>
    <property type="match status" value="1"/>
</dbReference>
<evidence type="ECO:0000256" key="2">
    <source>
        <dbReference type="ARBA" id="ARBA00023125"/>
    </source>
</evidence>
<dbReference type="InterPro" id="IPR018060">
    <property type="entry name" value="HTH_AraC"/>
</dbReference>
<dbReference type="Pfam" id="PF12833">
    <property type="entry name" value="HTH_18"/>
    <property type="match status" value="1"/>
</dbReference>
<dbReference type="RefSeq" id="WP_257891659.1">
    <property type="nucleotide sequence ID" value="NZ_JAIMBW010000001.1"/>
</dbReference>
<keyword evidence="6" id="KW-1185">Reference proteome</keyword>
<organism evidence="5">
    <name type="scientific">Gymnodinialimonas phycosphaerae</name>
    <dbReference type="NCBI Taxonomy" id="2841589"/>
    <lineage>
        <taxon>Bacteria</taxon>
        <taxon>Pseudomonadati</taxon>
        <taxon>Pseudomonadota</taxon>
        <taxon>Alphaproteobacteria</taxon>
        <taxon>Rhodobacterales</taxon>
        <taxon>Paracoccaceae</taxon>
        <taxon>Gymnodinialimonas</taxon>
    </lineage>
</organism>
<dbReference type="SMART" id="SM00342">
    <property type="entry name" value="HTH_ARAC"/>
    <property type="match status" value="1"/>
</dbReference>
<evidence type="ECO:0000313" key="6">
    <source>
        <dbReference type="Proteomes" id="UP000693972"/>
    </source>
</evidence>
<dbReference type="PANTHER" id="PTHR43280:SF32">
    <property type="entry name" value="TRANSCRIPTIONAL REGULATORY PROTEIN"/>
    <property type="match status" value="1"/>
</dbReference>
<keyword evidence="1" id="KW-0805">Transcription regulation</keyword>
<proteinExistence type="predicted"/>
<dbReference type="InterPro" id="IPR009057">
    <property type="entry name" value="Homeodomain-like_sf"/>
</dbReference>
<dbReference type="SUPFAM" id="SSF46689">
    <property type="entry name" value="Homeodomain-like"/>
    <property type="match status" value="1"/>
</dbReference>
<dbReference type="Proteomes" id="UP000693972">
    <property type="component" value="Unassembled WGS sequence"/>
</dbReference>
<dbReference type="GO" id="GO:0043565">
    <property type="term" value="F:sequence-specific DNA binding"/>
    <property type="evidence" value="ECO:0007669"/>
    <property type="project" value="InterPro"/>
</dbReference>
<name>A0A975TXK3_9RHOB</name>
<keyword evidence="3" id="KW-0804">Transcription</keyword>
<dbReference type="GO" id="GO:0003700">
    <property type="term" value="F:DNA-binding transcription factor activity"/>
    <property type="evidence" value="ECO:0007669"/>
    <property type="project" value="InterPro"/>
</dbReference>
<keyword evidence="2" id="KW-0238">DNA-binding</keyword>
<accession>A0A975TXK3</accession>
<dbReference type="EMBL" id="CP078073">
    <property type="protein sequence ID" value="QXL88591.1"/>
    <property type="molecule type" value="Genomic_DNA"/>
</dbReference>
<protein>
    <submittedName>
        <fullName evidence="5">AraC family transcriptional regulator</fullName>
    </submittedName>
</protein>